<evidence type="ECO:0000256" key="1">
    <source>
        <dbReference type="SAM" id="MobiDB-lite"/>
    </source>
</evidence>
<evidence type="ECO:0000313" key="2">
    <source>
        <dbReference type="EMBL" id="KFI80183.1"/>
    </source>
</evidence>
<proteinExistence type="predicted"/>
<dbReference type="EMBL" id="JGZE01000001">
    <property type="protein sequence ID" value="KFI80183.1"/>
    <property type="molecule type" value="Genomic_DNA"/>
</dbReference>
<comment type="caution">
    <text evidence="2">The sequence shown here is derived from an EMBL/GenBank/DDBJ whole genome shotgun (WGS) entry which is preliminary data.</text>
</comment>
<feature type="region of interest" description="Disordered" evidence="1">
    <location>
        <begin position="57"/>
        <end position="78"/>
    </location>
</feature>
<protein>
    <submittedName>
        <fullName evidence="2">Uncharacterized protein</fullName>
    </submittedName>
</protein>
<organism evidence="2 3">
    <name type="scientific">Bifidobacterium mongoliense DSM 21395</name>
    <dbReference type="NCBI Taxonomy" id="1437603"/>
    <lineage>
        <taxon>Bacteria</taxon>
        <taxon>Bacillati</taxon>
        <taxon>Actinomycetota</taxon>
        <taxon>Actinomycetes</taxon>
        <taxon>Bifidobacteriales</taxon>
        <taxon>Bifidobacteriaceae</taxon>
        <taxon>Bifidobacterium</taxon>
    </lineage>
</organism>
<gene>
    <name evidence="2" type="ORF">BMON_0052</name>
</gene>
<evidence type="ECO:0000313" key="3">
    <source>
        <dbReference type="Proteomes" id="UP000029082"/>
    </source>
</evidence>
<name>A0A087CA83_9BIFI</name>
<dbReference type="Proteomes" id="UP000029082">
    <property type="component" value="Unassembled WGS sequence"/>
</dbReference>
<keyword evidence="3" id="KW-1185">Reference proteome</keyword>
<sequence length="130" mass="13950">MVMASRYSRSRRMDSGSSVRICSRVYLLFRLSQEASQSICPESSLPTMPPCIASTGSFDASSGCSPRMTASMGRSRLGAASRIPRPVMRGLGGMRTVPSLPNIRLGSWSWVSISGSAPMNTRPWSSAKAS</sequence>
<dbReference type="AlphaFoldDB" id="A0A087CA83"/>
<accession>A0A087CA83</accession>
<reference evidence="2 3" key="1">
    <citation type="submission" date="2014-03" db="EMBL/GenBank/DDBJ databases">
        <title>Genomics of Bifidobacteria.</title>
        <authorList>
            <person name="Ventura M."/>
            <person name="Milani C."/>
            <person name="Lugli G.A."/>
        </authorList>
    </citation>
    <scope>NUCLEOTIDE SEQUENCE [LARGE SCALE GENOMIC DNA]</scope>
    <source>
        <strain evidence="2 3">DSM 21395</strain>
    </source>
</reference>